<evidence type="ECO:0000313" key="4">
    <source>
        <dbReference type="Proteomes" id="UP000235484"/>
    </source>
</evidence>
<name>A0A0U5JXU2_LIMRT</name>
<feature type="domain" description="IrrE N-terminal-like" evidence="1">
    <location>
        <begin position="26"/>
        <end position="123"/>
    </location>
</feature>
<reference evidence="2" key="1">
    <citation type="submission" date="2015-10" db="EMBL/GenBank/DDBJ databases">
        <authorList>
            <person name="Gilbert D.G."/>
        </authorList>
    </citation>
    <scope>NUCLEOTIDE SEQUENCE [LARGE SCALE GENOMIC DNA]</scope>
    <source>
        <strain evidence="2">20-2</strain>
    </source>
</reference>
<evidence type="ECO:0000313" key="3">
    <source>
        <dbReference type="EMBL" id="QDR72948.1"/>
    </source>
</evidence>
<dbReference type="AlphaFoldDB" id="A0A0U5JXU2"/>
<dbReference type="EMBL" id="LN887683">
    <property type="protein sequence ID" value="CUR42462.1"/>
    <property type="molecule type" value="Genomic_DNA"/>
</dbReference>
<dbReference type="Proteomes" id="UP000316394">
    <property type="component" value="Chromosome"/>
</dbReference>
<dbReference type="RefSeq" id="WP_085678722.1">
    <property type="nucleotide sequence ID" value="NZ_CP041676.1"/>
</dbReference>
<reference evidence="3 5" key="3">
    <citation type="submission" date="2019-07" db="EMBL/GenBank/DDBJ databases">
        <title>Gastrointestinal microbiota of Peromyscus leucopus, the white-footed mouse.</title>
        <authorList>
            <person name="Milovic A."/>
            <person name="Bassam K."/>
            <person name="Barbour A.G."/>
        </authorList>
    </citation>
    <scope>NUCLEOTIDE SEQUENCE [LARGE SCALE GENOMIC DNA]</scope>
    <source>
        <strain evidence="3 5">LL7</strain>
    </source>
</reference>
<sequence length="150" mass="17284">MDSFIERNYEKLKNKYALTSPEDLLKEADIDLLPLPLDDNTGGFTMTNNRCSTIVVNSNWDEHYIGFVILHEFSHLVLHGGSSTPYYRRIGAGRFIPKIENEANALAMKLLLDMQDSDDIKHLTKYQLLYYLGIDDDLLRYIPSLNKINN</sequence>
<protein>
    <submittedName>
        <fullName evidence="3">ImmA/IrrE family metallo-endopeptidase</fullName>
    </submittedName>
</protein>
<evidence type="ECO:0000313" key="5">
    <source>
        <dbReference type="Proteomes" id="UP000316394"/>
    </source>
</evidence>
<dbReference type="Proteomes" id="UP000235484">
    <property type="component" value="Unassembled WGS sequence"/>
</dbReference>
<accession>A0A0U5JXU2</accession>
<organism evidence="2 4">
    <name type="scientific">Limosilactobacillus reuteri</name>
    <name type="common">Lactobacillus reuteri</name>
    <dbReference type="NCBI Taxonomy" id="1598"/>
    <lineage>
        <taxon>Bacteria</taxon>
        <taxon>Bacillati</taxon>
        <taxon>Bacillota</taxon>
        <taxon>Bacilli</taxon>
        <taxon>Lactobacillales</taxon>
        <taxon>Lactobacillaceae</taxon>
        <taxon>Limosilactobacillus</taxon>
    </lineage>
</organism>
<evidence type="ECO:0000259" key="1">
    <source>
        <dbReference type="Pfam" id="PF06114"/>
    </source>
</evidence>
<reference evidence="4" key="2">
    <citation type="submission" date="2015-10" db="EMBL/GenBank/DDBJ databases">
        <authorList>
            <person name="Crossman L.C."/>
        </authorList>
    </citation>
    <scope>NUCLEOTIDE SEQUENCE [LARGE SCALE GENOMIC DNA]</scope>
    <source>
        <strain evidence="4">20-2</strain>
    </source>
</reference>
<dbReference type="EMBL" id="CP041676">
    <property type="protein sequence ID" value="QDR72948.1"/>
    <property type="molecule type" value="Genomic_DNA"/>
</dbReference>
<evidence type="ECO:0000313" key="2">
    <source>
        <dbReference type="EMBL" id="CUR42462.1"/>
    </source>
</evidence>
<dbReference type="Gene3D" id="1.10.10.2910">
    <property type="match status" value="1"/>
</dbReference>
<dbReference type="InterPro" id="IPR010359">
    <property type="entry name" value="IrrE_HExxH"/>
</dbReference>
<gene>
    <name evidence="3" type="ORF">FOD75_07675</name>
    <name evidence="2" type="ORF">LRLP16767_LR202_02131</name>
</gene>
<proteinExistence type="predicted"/>
<dbReference type="Pfam" id="PF06114">
    <property type="entry name" value="Peptidase_M78"/>
    <property type="match status" value="1"/>
</dbReference>